<reference evidence="3 4" key="1">
    <citation type="journal article" date="2011" name="Proc. Natl. Acad. Sci. U.S.A.">
        <title>Evolutionary erosion of yeast sex chromosomes by mating-type switching accidents.</title>
        <authorList>
            <person name="Gordon J.L."/>
            <person name="Armisen D."/>
            <person name="Proux-Wera E."/>
            <person name="Oheigeartaigh S.S."/>
            <person name="Byrne K.P."/>
            <person name="Wolfe K.H."/>
        </authorList>
    </citation>
    <scope>NUCLEOTIDE SEQUENCE [LARGE SCALE GENOMIC DNA]</scope>
    <source>
        <strain evidence="4">ATCC 34711 / CBS 6284 / DSM 70876 / NBRC 10599 / NRRL Y-10934 / UCD 77-7</strain>
    </source>
</reference>
<evidence type="ECO:0000256" key="2">
    <source>
        <dbReference type="SAM" id="MobiDB-lite"/>
    </source>
</evidence>
<evidence type="ECO:0000313" key="3">
    <source>
        <dbReference type="EMBL" id="CCH63169.1"/>
    </source>
</evidence>
<sequence length="79" mass="8862">MTQDSDKKVENKSADISDISSPQNFAQAWKDIQKGELQADELERKLDLIESQMDEFLKQLDSMNPSAGISDSTPSTEQK</sequence>
<feature type="compositionally biased region" description="Basic and acidic residues" evidence="2">
    <location>
        <begin position="1"/>
        <end position="15"/>
    </location>
</feature>
<dbReference type="KEGG" id="tbl:TBLA_0J01750"/>
<evidence type="ECO:0000313" key="4">
    <source>
        <dbReference type="Proteomes" id="UP000002866"/>
    </source>
</evidence>
<proteinExistence type="predicted"/>
<name>I2H9W7_HENB6</name>
<organism evidence="3 4">
    <name type="scientific">Henningerozyma blattae (strain ATCC 34711 / CBS 6284 / DSM 70876 / NBRC 10599 / NRRL Y-10934 / UCD 77-7)</name>
    <name type="common">Yeast</name>
    <name type="synonym">Tetrapisispora blattae</name>
    <dbReference type="NCBI Taxonomy" id="1071380"/>
    <lineage>
        <taxon>Eukaryota</taxon>
        <taxon>Fungi</taxon>
        <taxon>Dikarya</taxon>
        <taxon>Ascomycota</taxon>
        <taxon>Saccharomycotina</taxon>
        <taxon>Saccharomycetes</taxon>
        <taxon>Saccharomycetales</taxon>
        <taxon>Saccharomycetaceae</taxon>
        <taxon>Henningerozyma</taxon>
    </lineage>
</organism>
<keyword evidence="4" id="KW-1185">Reference proteome</keyword>
<keyword evidence="1" id="KW-0175">Coiled coil</keyword>
<feature type="compositionally biased region" description="Polar residues" evidence="2">
    <location>
        <begin position="61"/>
        <end position="79"/>
    </location>
</feature>
<evidence type="ECO:0000256" key="1">
    <source>
        <dbReference type="SAM" id="Coils"/>
    </source>
</evidence>
<gene>
    <name evidence="3" type="primary">TBLA0J01750</name>
    <name evidence="3" type="ORF">TBLA_0J01750</name>
</gene>
<dbReference type="OrthoDB" id="5398685at2759"/>
<dbReference type="AlphaFoldDB" id="I2H9W7"/>
<feature type="region of interest" description="Disordered" evidence="2">
    <location>
        <begin position="1"/>
        <end position="23"/>
    </location>
</feature>
<dbReference type="HOGENOM" id="CLU_2607638_0_0_1"/>
<accession>I2H9W7</accession>
<dbReference type="InParanoid" id="I2H9W7"/>
<protein>
    <submittedName>
        <fullName evidence="3">Uncharacterized protein</fullName>
    </submittedName>
</protein>
<dbReference type="EMBL" id="HE806325">
    <property type="protein sequence ID" value="CCH63169.1"/>
    <property type="molecule type" value="Genomic_DNA"/>
</dbReference>
<feature type="region of interest" description="Disordered" evidence="2">
    <location>
        <begin position="60"/>
        <end position="79"/>
    </location>
</feature>
<dbReference type="Proteomes" id="UP000002866">
    <property type="component" value="Chromosome 10"/>
</dbReference>
<dbReference type="GeneID" id="14498389"/>
<feature type="coiled-coil region" evidence="1">
    <location>
        <begin position="32"/>
        <end position="59"/>
    </location>
</feature>
<dbReference type="RefSeq" id="XP_004182688.1">
    <property type="nucleotide sequence ID" value="XM_004182640.1"/>
</dbReference>